<keyword evidence="3" id="KW-1185">Reference proteome</keyword>
<sequence>MKPSRGRLLPKSKKLKSGGHEACSSPGGIKETDRVQSSELLLPFAPGMEEMFLSMVSPFQFSRVARDLEEPEGMCGGASCYSELNIFMHSDKH</sequence>
<evidence type="ECO:0000313" key="2">
    <source>
        <dbReference type="EMBL" id="OPJ66771.1"/>
    </source>
</evidence>
<evidence type="ECO:0000256" key="1">
    <source>
        <dbReference type="SAM" id="MobiDB-lite"/>
    </source>
</evidence>
<comment type="caution">
    <text evidence="2">The sequence shown here is derived from an EMBL/GenBank/DDBJ whole genome shotgun (WGS) entry which is preliminary data.</text>
</comment>
<proteinExistence type="predicted"/>
<reference evidence="2 3" key="1">
    <citation type="submission" date="2016-02" db="EMBL/GenBank/DDBJ databases">
        <title>Band-tailed pigeon sequencing and assembly.</title>
        <authorList>
            <person name="Soares A.E."/>
            <person name="Novak B.J."/>
            <person name="Rice E.S."/>
            <person name="O'Connell B."/>
            <person name="Chang D."/>
            <person name="Weber S."/>
            <person name="Shapiro B."/>
        </authorList>
    </citation>
    <scope>NUCLEOTIDE SEQUENCE [LARGE SCALE GENOMIC DNA]</scope>
    <source>
        <strain evidence="2">BTP2013</strain>
        <tissue evidence="2">Blood</tissue>
    </source>
</reference>
<feature type="compositionally biased region" description="Basic residues" evidence="1">
    <location>
        <begin position="1"/>
        <end position="17"/>
    </location>
</feature>
<name>A0A1V4J3I5_PATFA</name>
<dbReference type="EMBL" id="LSYS01009367">
    <property type="protein sequence ID" value="OPJ66771.1"/>
    <property type="molecule type" value="Genomic_DNA"/>
</dbReference>
<organism evidence="2 3">
    <name type="scientific">Patagioenas fasciata monilis</name>
    <dbReference type="NCBI Taxonomy" id="372326"/>
    <lineage>
        <taxon>Eukaryota</taxon>
        <taxon>Metazoa</taxon>
        <taxon>Chordata</taxon>
        <taxon>Craniata</taxon>
        <taxon>Vertebrata</taxon>
        <taxon>Euteleostomi</taxon>
        <taxon>Archelosauria</taxon>
        <taxon>Archosauria</taxon>
        <taxon>Dinosauria</taxon>
        <taxon>Saurischia</taxon>
        <taxon>Theropoda</taxon>
        <taxon>Coelurosauria</taxon>
        <taxon>Aves</taxon>
        <taxon>Neognathae</taxon>
        <taxon>Neoaves</taxon>
        <taxon>Columbimorphae</taxon>
        <taxon>Columbiformes</taxon>
        <taxon>Columbidae</taxon>
        <taxon>Patagioenas</taxon>
    </lineage>
</organism>
<accession>A0A1V4J3I5</accession>
<dbReference type="AlphaFoldDB" id="A0A1V4J3I5"/>
<dbReference type="Proteomes" id="UP000190648">
    <property type="component" value="Unassembled WGS sequence"/>
</dbReference>
<gene>
    <name evidence="2" type="ORF">AV530_016760</name>
</gene>
<protein>
    <submittedName>
        <fullName evidence="2">Uncharacterized protein</fullName>
    </submittedName>
</protein>
<evidence type="ECO:0000313" key="3">
    <source>
        <dbReference type="Proteomes" id="UP000190648"/>
    </source>
</evidence>
<feature type="region of interest" description="Disordered" evidence="1">
    <location>
        <begin position="1"/>
        <end position="31"/>
    </location>
</feature>